<dbReference type="SUPFAM" id="SSF56219">
    <property type="entry name" value="DNase I-like"/>
    <property type="match status" value="2"/>
</dbReference>
<dbReference type="InterPro" id="IPR036691">
    <property type="entry name" value="Endo/exonu/phosph_ase_sf"/>
</dbReference>
<feature type="domain" description="Reverse transcriptase" evidence="1">
    <location>
        <begin position="549"/>
        <end position="800"/>
    </location>
</feature>
<dbReference type="AlphaFoldDB" id="A0A803JDJ9"/>
<evidence type="ECO:0000259" key="1">
    <source>
        <dbReference type="PROSITE" id="PS50878"/>
    </source>
</evidence>
<accession>A0A803JDJ9</accession>
<dbReference type="Gene3D" id="3.60.10.10">
    <property type="entry name" value="Endonuclease/exonuclease/phosphatase"/>
    <property type="match status" value="2"/>
</dbReference>
<dbReference type="PROSITE" id="PS50878">
    <property type="entry name" value="RT_POL"/>
    <property type="match status" value="1"/>
</dbReference>
<dbReference type="PANTHER" id="PTHR33395">
    <property type="entry name" value="TRANSCRIPTASE, PUTATIVE-RELATED-RELATED"/>
    <property type="match status" value="1"/>
</dbReference>
<name>A0A803JDJ9_XENTR</name>
<dbReference type="Pfam" id="PF00078">
    <property type="entry name" value="RVT_1"/>
    <property type="match status" value="1"/>
</dbReference>
<proteinExistence type="predicted"/>
<dbReference type="GO" id="GO:0003824">
    <property type="term" value="F:catalytic activity"/>
    <property type="evidence" value="ECO:0007669"/>
    <property type="project" value="InterPro"/>
</dbReference>
<dbReference type="Ensembl" id="ENSXETT00000109939">
    <property type="protein sequence ID" value="ENSXETP00000105975"/>
    <property type="gene ID" value="ENSXETG00000046321"/>
</dbReference>
<dbReference type="InterPro" id="IPR005135">
    <property type="entry name" value="Endo/exonuclease/phosphatase"/>
</dbReference>
<dbReference type="PANTHER" id="PTHR33395:SF22">
    <property type="entry name" value="REVERSE TRANSCRIPTASE DOMAIN-CONTAINING PROTEIN"/>
    <property type="match status" value="1"/>
</dbReference>
<dbReference type="InterPro" id="IPR000477">
    <property type="entry name" value="RT_dom"/>
</dbReference>
<dbReference type="CDD" id="cd01650">
    <property type="entry name" value="RT_nLTR_like"/>
    <property type="match status" value="1"/>
</dbReference>
<dbReference type="GeneTree" id="ENSGT01150000286902"/>
<dbReference type="SUPFAM" id="SSF56672">
    <property type="entry name" value="DNA/RNA polymerases"/>
    <property type="match status" value="1"/>
</dbReference>
<sequence>MLANARSLSGKLGELQAIACIENYDLIGITETWWDDKCDWAVNLNGYTLFRRDREIKKGGGVCLYVKSDLKPCNKDITNENVESLWVEISVGLKVTKKMIIGVCYKPPRIDEGDEAQLLLQMEEASKLGQVVVMGDREIKKGGGVCLYVKSDLKPCNKDITNENVESLWVEISVGLKVTKKMIIGVCYKPPRIDEGDEAQLLLQMEEASKLGQVVVMGDFNYPDIDWSNGVAKSEKASRFVNMLNDNFLFQAVQEPTRNDAILDLVISNNNELISNICVGEHLGNSDHNMVSFEIMLQRQRYKGVTKTLNFRRADFASIRASLQCVNWERLFMGLDTEGKWNIFKTLLCRYTQQYIPLVSKERHRKAKPLWLNKSVIVEVGKKKRAFRAFKLAGTAETFIRYKEANKACKKAIRQAKIEMERDIAARSKKNPKLFFNYVNSKKMKQEGVGTLLSRGGTLVDENGEKAEILNSYFSSVYTSEEPDNEGFPCNMPSSSNLATDAWVTREEIQKRLEHVKVNKGPGPDGIHPRVLNELSAVIAKPLHLIFQDSLRSGMVPRDWRIANVVPLFKKGSRSQPENYRPVSLTSVVGKLLEGVIRDRVLEYIAVHNTISLCQHGFMRNRSCQTNLVAFYEEVSRNLDAGMAVDVIYLDFAKAFDTVPHRRLMIKLRNIGLEHNICNWIENWLKDRVQRVVVNGTFSNWTSVVSGVPQGSVLGPLLFNLFINDLEVGIDSIVSIFADDTKLCKTISSMQDAAALQSDLTKLDNWAANWKMRFNVDKCKVMHFGRNNINANYLLNGSVLGVSLMEKDLGVFVDNKLSNSRQCHSVATKANKVLSCIKKGIDSRDENIILPLYRSLVRPHLEYAVQFWAPVLKKDINELERVQRRATKLVKGMEDLNYEVRLSRLGLFSLEKRRLRGDMITLYKYIRGDYRQLGDVLFSHKNNQRTRGHPFRLEERSFHLKQRRWFFTVRAVRLWNALPSDVVMADSVNAFKRGLDEFLINQNIQGYCDTNIYS</sequence>
<reference evidence="2" key="1">
    <citation type="journal article" date="2010" name="Science">
        <title>The genome of the Western clawed frog Xenopus tropicalis.</title>
        <authorList>
            <person name="Hellsten U."/>
            <person name="Harland R.M."/>
            <person name="Gilchrist M.J."/>
            <person name="Hendrix D."/>
            <person name="Jurka J."/>
            <person name="Kapitonov V."/>
            <person name="Ovcharenko I."/>
            <person name="Putnam N.H."/>
            <person name="Shu S."/>
            <person name="Taher L."/>
            <person name="Blitz I.L."/>
            <person name="Blumberg B."/>
            <person name="Dichmann D.S."/>
            <person name="Dubchak I."/>
            <person name="Amaya E."/>
            <person name="Detter J.C."/>
            <person name="Fletcher R."/>
            <person name="Gerhard D.S."/>
            <person name="Goodstein D."/>
            <person name="Graves T."/>
            <person name="Grigoriev I.V."/>
            <person name="Grimwood J."/>
            <person name="Kawashima T."/>
            <person name="Lindquist E."/>
            <person name="Lucas S.M."/>
            <person name="Mead P.E."/>
            <person name="Mitros T."/>
            <person name="Ogino H."/>
            <person name="Ohta Y."/>
            <person name="Poliakov A.V."/>
            <person name="Pollet N."/>
            <person name="Robert J."/>
            <person name="Salamov A."/>
            <person name="Sater A.K."/>
            <person name="Schmutz J."/>
            <person name="Terry A."/>
            <person name="Vize P.D."/>
            <person name="Warren W.C."/>
            <person name="Wells D."/>
            <person name="Wills A."/>
            <person name="Wilson R.K."/>
            <person name="Zimmerman L.B."/>
            <person name="Zorn A.M."/>
            <person name="Grainger R."/>
            <person name="Grammer T."/>
            <person name="Khokha M.K."/>
            <person name="Richardson P.M."/>
            <person name="Rokhsar D.S."/>
        </authorList>
    </citation>
    <scope>NUCLEOTIDE SEQUENCE [LARGE SCALE GENOMIC DNA]</scope>
    <source>
        <strain evidence="2">Nigerian</strain>
    </source>
</reference>
<dbReference type="Pfam" id="PF14529">
    <property type="entry name" value="Exo_endo_phos_2"/>
    <property type="match status" value="1"/>
</dbReference>
<reference evidence="2" key="2">
    <citation type="submission" date="2021-03" db="UniProtKB">
        <authorList>
            <consortium name="Ensembl"/>
        </authorList>
    </citation>
    <scope>IDENTIFICATION</scope>
</reference>
<organism evidence="2">
    <name type="scientific">Xenopus tropicalis</name>
    <name type="common">Western clawed frog</name>
    <name type="synonym">Silurana tropicalis</name>
    <dbReference type="NCBI Taxonomy" id="8364"/>
    <lineage>
        <taxon>Eukaryota</taxon>
        <taxon>Metazoa</taxon>
        <taxon>Chordata</taxon>
        <taxon>Craniata</taxon>
        <taxon>Vertebrata</taxon>
        <taxon>Euteleostomi</taxon>
        <taxon>Amphibia</taxon>
        <taxon>Batrachia</taxon>
        <taxon>Anura</taxon>
        <taxon>Pipoidea</taxon>
        <taxon>Pipidae</taxon>
        <taxon>Xenopodinae</taxon>
        <taxon>Xenopus</taxon>
        <taxon>Silurana</taxon>
    </lineage>
</organism>
<protein>
    <recommendedName>
        <fullName evidence="1">Reverse transcriptase domain-containing protein</fullName>
    </recommendedName>
</protein>
<dbReference type="InParanoid" id="A0A803JDJ9"/>
<evidence type="ECO:0000313" key="2">
    <source>
        <dbReference type="Ensembl" id="ENSXETP00000105975"/>
    </source>
</evidence>
<dbReference type="InterPro" id="IPR043502">
    <property type="entry name" value="DNA/RNA_pol_sf"/>
</dbReference>